<protein>
    <submittedName>
        <fullName evidence="4">KaiC domain-containing protein</fullName>
    </submittedName>
</protein>
<dbReference type="Pfam" id="PF06745">
    <property type="entry name" value="ATPase"/>
    <property type="match status" value="1"/>
</dbReference>
<dbReference type="Gene3D" id="3.40.50.300">
    <property type="entry name" value="P-loop containing nucleotide triphosphate hydrolases"/>
    <property type="match status" value="1"/>
</dbReference>
<dbReference type="InterPro" id="IPR027417">
    <property type="entry name" value="P-loop_NTPase"/>
</dbReference>
<feature type="domain" description="KaiC" evidence="3">
    <location>
        <begin position="4"/>
        <end position="239"/>
    </location>
</feature>
<dbReference type="CDD" id="cd01124">
    <property type="entry name" value="KaiC-like"/>
    <property type="match status" value="1"/>
</dbReference>
<dbReference type="Proteomes" id="UP000277633">
    <property type="component" value="Unassembled WGS sequence"/>
</dbReference>
<dbReference type="EMBL" id="QMWO01000088">
    <property type="protein sequence ID" value="RLG69281.1"/>
    <property type="molecule type" value="Genomic_DNA"/>
</dbReference>
<reference evidence="4 5" key="1">
    <citation type="submission" date="2018-06" db="EMBL/GenBank/DDBJ databases">
        <title>Extensive metabolic versatility and redundancy in microbially diverse, dynamic hydrothermal sediments.</title>
        <authorList>
            <person name="Dombrowski N."/>
            <person name="Teske A."/>
            <person name="Baker B.J."/>
        </authorList>
    </citation>
    <scope>NUCLEOTIDE SEQUENCE [LARGE SCALE GENOMIC DNA]</scope>
    <source>
        <strain evidence="4">B9_G13</strain>
    </source>
</reference>
<dbReference type="InterPro" id="IPR010624">
    <property type="entry name" value="KaiC_dom"/>
</dbReference>
<sequence length="239" mass="27170">MVMNRVKTGIEGLDELIQGGIPEGSCVLISGGAGTGKTIFSMQFIYNGAAMYNEPGVYVSIETNLKNIIWNMENFNWDIRDLQEKNLMKIYRLNISYAKTREEVQQRVDEELNTISQLVKNMNAKRLVIDSVTAFGIWFESPALVRSLLFEFADRLKNLGCTTLLTTETRGGRREFSAFGVEEFVSDGVIALYFTPPHRSIFVKKMRGTNHSKIPHPFEITDRGIVVNPHDRVLWESIK</sequence>
<evidence type="ECO:0000313" key="4">
    <source>
        <dbReference type="EMBL" id="RLG69281.1"/>
    </source>
</evidence>
<dbReference type="AlphaFoldDB" id="A0A497JI46"/>
<dbReference type="SUPFAM" id="SSF52540">
    <property type="entry name" value="P-loop containing nucleoside triphosphate hydrolases"/>
    <property type="match status" value="1"/>
</dbReference>
<keyword evidence="2" id="KW-0067">ATP-binding</keyword>
<dbReference type="InterPro" id="IPR014774">
    <property type="entry name" value="KaiC-like_dom"/>
</dbReference>
<name>A0A497JI46_9ARCH</name>
<evidence type="ECO:0000313" key="5">
    <source>
        <dbReference type="Proteomes" id="UP000277633"/>
    </source>
</evidence>
<evidence type="ECO:0000256" key="2">
    <source>
        <dbReference type="ARBA" id="ARBA00022840"/>
    </source>
</evidence>
<comment type="caution">
    <text evidence="4">The sequence shown here is derived from an EMBL/GenBank/DDBJ whole genome shotgun (WGS) entry which is preliminary data.</text>
</comment>
<gene>
    <name evidence="4" type="ORF">DRO07_02535</name>
</gene>
<proteinExistence type="predicted"/>
<organism evidence="4 5">
    <name type="scientific">Candidatus Iainarchaeum sp</name>
    <dbReference type="NCBI Taxonomy" id="3101447"/>
    <lineage>
        <taxon>Archaea</taxon>
        <taxon>Candidatus Iainarchaeota</taxon>
        <taxon>Candidatus Iainarchaeia</taxon>
        <taxon>Candidatus Iainarchaeales</taxon>
        <taxon>Candidatus Iainarchaeaceae</taxon>
        <taxon>Candidatus Iainarchaeum</taxon>
    </lineage>
</organism>
<dbReference type="PROSITE" id="PS51146">
    <property type="entry name" value="KAIC"/>
    <property type="match status" value="1"/>
</dbReference>
<dbReference type="GO" id="GO:0005524">
    <property type="term" value="F:ATP binding"/>
    <property type="evidence" value="ECO:0007669"/>
    <property type="project" value="UniProtKB-KW"/>
</dbReference>
<evidence type="ECO:0000259" key="3">
    <source>
        <dbReference type="PROSITE" id="PS51146"/>
    </source>
</evidence>
<dbReference type="PANTHER" id="PTHR43637:SF1">
    <property type="entry name" value="UPF0273 PROTEIN TM_0370"/>
    <property type="match status" value="1"/>
</dbReference>
<dbReference type="PANTHER" id="PTHR43637">
    <property type="entry name" value="UPF0273 PROTEIN TM_0370"/>
    <property type="match status" value="1"/>
</dbReference>
<accession>A0A497JI46</accession>
<evidence type="ECO:0000256" key="1">
    <source>
        <dbReference type="ARBA" id="ARBA00022741"/>
    </source>
</evidence>
<keyword evidence="1" id="KW-0547">Nucleotide-binding</keyword>